<dbReference type="InterPro" id="IPR025421">
    <property type="entry name" value="DUF4148"/>
</dbReference>
<evidence type="ECO:0000313" key="4">
    <source>
        <dbReference type="Proteomes" id="UP000196138"/>
    </source>
</evidence>
<evidence type="ECO:0000313" key="3">
    <source>
        <dbReference type="EMBL" id="ARU04095.1"/>
    </source>
</evidence>
<keyword evidence="4" id="KW-1185">Reference proteome</keyword>
<feature type="chain" id="PRO_5012394967" description="DUF4148 domain-containing protein" evidence="2">
    <location>
        <begin position="27"/>
        <end position="110"/>
    </location>
</feature>
<evidence type="ECO:0000256" key="1">
    <source>
        <dbReference type="SAM" id="MobiDB-lite"/>
    </source>
</evidence>
<evidence type="ECO:0000256" key="2">
    <source>
        <dbReference type="SAM" id="SignalP"/>
    </source>
</evidence>
<accession>A0A1Y0EKD1</accession>
<name>A0A1Y0EKD1_9BURK</name>
<reference evidence="3 4" key="1">
    <citation type="submission" date="2017-05" db="EMBL/GenBank/DDBJ databases">
        <authorList>
            <person name="Song R."/>
            <person name="Chenine A.L."/>
            <person name="Ruprecht R.M."/>
        </authorList>
    </citation>
    <scope>NUCLEOTIDE SEQUENCE [LARGE SCALE GENOMIC DNA]</scope>
    <source>
        <strain evidence="3 4">DSM 26136</strain>
    </source>
</reference>
<dbReference type="Proteomes" id="UP000196138">
    <property type="component" value="Chromosome"/>
</dbReference>
<gene>
    <name evidence="3" type="ORF">CCO03_04865</name>
</gene>
<feature type="region of interest" description="Disordered" evidence="1">
    <location>
        <begin position="44"/>
        <end position="68"/>
    </location>
</feature>
<dbReference type="KEGG" id="cser:CCO03_04865"/>
<dbReference type="EMBL" id="CP021455">
    <property type="protein sequence ID" value="ARU04095.1"/>
    <property type="molecule type" value="Genomic_DNA"/>
</dbReference>
<dbReference type="AlphaFoldDB" id="A0A1Y0EKD1"/>
<keyword evidence="2" id="KW-0732">Signal</keyword>
<organism evidence="3 4">
    <name type="scientific">Comamonas serinivorans</name>
    <dbReference type="NCBI Taxonomy" id="1082851"/>
    <lineage>
        <taxon>Bacteria</taxon>
        <taxon>Pseudomonadati</taxon>
        <taxon>Pseudomonadota</taxon>
        <taxon>Betaproteobacteria</taxon>
        <taxon>Burkholderiales</taxon>
        <taxon>Comamonadaceae</taxon>
        <taxon>Comamonas</taxon>
    </lineage>
</organism>
<sequence length="110" mass="11686">MITMNKTFSILTIVAGVLSAPVAAHAASAWHEGNGNVVQFTPHHIGSQPRAEVQADTRAAREGGTLSTYQRAIPVPGKSSASPKTRAEVIEEMRTQSPEARQAYKALYGG</sequence>
<protein>
    <recommendedName>
        <fullName evidence="5">DUF4148 domain-containing protein</fullName>
    </recommendedName>
</protein>
<feature type="signal peptide" evidence="2">
    <location>
        <begin position="1"/>
        <end position="26"/>
    </location>
</feature>
<dbReference type="Pfam" id="PF13663">
    <property type="entry name" value="DUF4148"/>
    <property type="match status" value="1"/>
</dbReference>
<evidence type="ECO:0008006" key="5">
    <source>
        <dbReference type="Google" id="ProtNLM"/>
    </source>
</evidence>
<proteinExistence type="predicted"/>